<dbReference type="PRINTS" id="PR00082">
    <property type="entry name" value="GLFDHDRGNASE"/>
</dbReference>
<feature type="site" description="Important for catalysis" evidence="7">
    <location>
        <position position="169"/>
    </location>
</feature>
<dbReference type="Pfam" id="PF00208">
    <property type="entry name" value="ELFV_dehydrog"/>
    <property type="match status" value="1"/>
</dbReference>
<dbReference type="AlphaFoldDB" id="A0A9W6LNQ0"/>
<dbReference type="GO" id="GO:0004354">
    <property type="term" value="F:glutamate dehydrogenase (NADP+) activity"/>
    <property type="evidence" value="ECO:0007669"/>
    <property type="project" value="TreeGrafter"/>
</dbReference>
<feature type="binding site" evidence="6">
    <location>
        <position position="117"/>
    </location>
    <ligand>
        <name>substrate</name>
    </ligand>
</feature>
<comment type="similarity">
    <text evidence="1 4 8">Belongs to the Glu/Leu/Phe/Val dehydrogenases family.</text>
</comment>
<organism evidence="10 11">
    <name type="scientific">Propionigenium maris DSM 9537</name>
    <dbReference type="NCBI Taxonomy" id="1123000"/>
    <lineage>
        <taxon>Bacteria</taxon>
        <taxon>Fusobacteriati</taxon>
        <taxon>Fusobacteriota</taxon>
        <taxon>Fusobacteriia</taxon>
        <taxon>Fusobacteriales</taxon>
        <taxon>Fusobacteriaceae</taxon>
        <taxon>Propionigenium</taxon>
    </lineage>
</organism>
<evidence type="ECO:0000256" key="6">
    <source>
        <dbReference type="PIRSR" id="PIRSR000185-2"/>
    </source>
</evidence>
<dbReference type="RefSeq" id="WP_281837271.1">
    <property type="nucleotide sequence ID" value="NZ_BSDY01000021.1"/>
</dbReference>
<evidence type="ECO:0000313" key="10">
    <source>
        <dbReference type="EMBL" id="GLI57601.1"/>
    </source>
</evidence>
<evidence type="ECO:0000259" key="9">
    <source>
        <dbReference type="SMART" id="SM00839"/>
    </source>
</evidence>
<dbReference type="FunFam" id="1.10.285.10:FF:000001">
    <property type="entry name" value="Glutamate dehydrogenase"/>
    <property type="match status" value="1"/>
</dbReference>
<keyword evidence="6" id="KW-0520">NAD</keyword>
<dbReference type="InterPro" id="IPR006097">
    <property type="entry name" value="Glu/Leu/Phe/Val/Trp_DH_dimer"/>
</dbReference>
<dbReference type="SUPFAM" id="SSF53223">
    <property type="entry name" value="Aminoacid dehydrogenase-like, N-terminal domain"/>
    <property type="match status" value="1"/>
</dbReference>
<feature type="binding site" evidence="6">
    <location>
        <position position="93"/>
    </location>
    <ligand>
        <name>substrate</name>
    </ligand>
</feature>
<dbReference type="Gene3D" id="3.40.50.720">
    <property type="entry name" value="NAD(P)-binding Rossmann-like Domain"/>
    <property type="match status" value="1"/>
</dbReference>
<feature type="binding site" evidence="6">
    <location>
        <position position="382"/>
    </location>
    <ligand>
        <name>substrate</name>
    </ligand>
</feature>
<evidence type="ECO:0000256" key="3">
    <source>
        <dbReference type="ARBA" id="ARBA00023002"/>
    </source>
</evidence>
<dbReference type="PIRSF" id="PIRSF000185">
    <property type="entry name" value="Glu_DH"/>
    <property type="match status" value="1"/>
</dbReference>
<evidence type="ECO:0000313" key="11">
    <source>
        <dbReference type="Proteomes" id="UP001144471"/>
    </source>
</evidence>
<dbReference type="Gene3D" id="1.10.285.10">
    <property type="entry name" value="Glutamate Dehydrogenase, chain A, domain 3"/>
    <property type="match status" value="2"/>
</dbReference>
<comment type="subunit">
    <text evidence="2">Homohexamer.</text>
</comment>
<feature type="binding site" evidence="6">
    <location>
        <position position="114"/>
    </location>
    <ligand>
        <name>substrate</name>
    </ligand>
</feature>
<dbReference type="PROSITE" id="PS00074">
    <property type="entry name" value="GLFV_DEHYDROGENASE"/>
    <property type="match status" value="1"/>
</dbReference>
<feature type="binding site" evidence="6">
    <location>
        <position position="244"/>
    </location>
    <ligand>
        <name>NAD(+)</name>
        <dbReference type="ChEBI" id="CHEBI:57540"/>
    </ligand>
</feature>
<dbReference type="Gene3D" id="3.40.50.10860">
    <property type="entry name" value="Leucine Dehydrogenase, chain A, domain 1"/>
    <property type="match status" value="1"/>
</dbReference>
<evidence type="ECO:0000256" key="4">
    <source>
        <dbReference type="PIRNR" id="PIRNR000185"/>
    </source>
</evidence>
<dbReference type="InterPro" id="IPR033922">
    <property type="entry name" value="NAD_bind_Glu_DH"/>
</dbReference>
<dbReference type="FunFam" id="3.40.50.720:FF:000030">
    <property type="entry name" value="Glutamate dehydrogenase"/>
    <property type="match status" value="1"/>
</dbReference>
<dbReference type="SUPFAM" id="SSF51735">
    <property type="entry name" value="NAD(P)-binding Rossmann-fold domains"/>
    <property type="match status" value="1"/>
</dbReference>
<accession>A0A9W6LNQ0</accession>
<dbReference type="SMART" id="SM00839">
    <property type="entry name" value="ELFV_dehydrog"/>
    <property type="match status" value="1"/>
</dbReference>
<evidence type="ECO:0000256" key="8">
    <source>
        <dbReference type="RuleBase" id="RU004417"/>
    </source>
</evidence>
<feature type="active site" description="Proton donor" evidence="5">
    <location>
        <position position="129"/>
    </location>
</feature>
<dbReference type="GO" id="GO:0005829">
    <property type="term" value="C:cytosol"/>
    <property type="evidence" value="ECO:0007669"/>
    <property type="project" value="TreeGrafter"/>
</dbReference>
<evidence type="ECO:0000256" key="5">
    <source>
        <dbReference type="PIRSR" id="PIRSR000185-1"/>
    </source>
</evidence>
<keyword evidence="6" id="KW-0547">Nucleotide-binding</keyword>
<dbReference type="Proteomes" id="UP001144471">
    <property type="component" value="Unassembled WGS sequence"/>
</dbReference>
<name>A0A9W6LNQ0_9FUSO</name>
<protein>
    <recommendedName>
        <fullName evidence="4">Glutamate dehydrogenase</fullName>
    </recommendedName>
</protein>
<proteinExistence type="inferred from homology"/>
<feature type="domain" description="Glutamate/phenylalanine/leucine/valine/L-tryptophan dehydrogenase C-terminal" evidence="9">
    <location>
        <begin position="206"/>
        <end position="446"/>
    </location>
</feature>
<dbReference type="InterPro" id="IPR014362">
    <property type="entry name" value="Glu_DH"/>
</dbReference>
<dbReference type="FunFam" id="3.40.50.10860:FF:000002">
    <property type="entry name" value="Glutamate dehydrogenase"/>
    <property type="match status" value="1"/>
</dbReference>
<keyword evidence="11" id="KW-1185">Reference proteome</keyword>
<reference evidence="10" key="1">
    <citation type="submission" date="2022-12" db="EMBL/GenBank/DDBJ databases">
        <title>Reference genome sequencing for broad-spectrum identification of bacterial and archaeal isolates by mass spectrometry.</title>
        <authorList>
            <person name="Sekiguchi Y."/>
            <person name="Tourlousse D.M."/>
        </authorList>
    </citation>
    <scope>NUCLEOTIDE SEQUENCE</scope>
    <source>
        <strain evidence="10">10succ1</strain>
    </source>
</reference>
<comment type="caution">
    <text evidence="10">The sequence shown here is derived from an EMBL/GenBank/DDBJ whole genome shotgun (WGS) entry which is preliminary data.</text>
</comment>
<dbReference type="PANTHER" id="PTHR43571:SF1">
    <property type="entry name" value="NADP-SPECIFIC GLUTAMATE DEHYDROGENASE 1-RELATED"/>
    <property type="match status" value="1"/>
</dbReference>
<dbReference type="NCBIfam" id="NF006929">
    <property type="entry name" value="PRK09414.1"/>
    <property type="match status" value="1"/>
</dbReference>
<dbReference type="GO" id="GO:0006537">
    <property type="term" value="P:glutamate biosynthetic process"/>
    <property type="evidence" value="ECO:0007669"/>
    <property type="project" value="UniProtKB-ARBA"/>
</dbReference>
<dbReference type="EMBL" id="BSDY01000021">
    <property type="protein sequence ID" value="GLI57601.1"/>
    <property type="molecule type" value="Genomic_DNA"/>
</dbReference>
<dbReference type="InterPro" id="IPR006095">
    <property type="entry name" value="Glu/Leu/Phe/Val/Trp_DH"/>
</dbReference>
<dbReference type="CDD" id="cd05313">
    <property type="entry name" value="NAD_bind_2_Glu_DH"/>
    <property type="match status" value="1"/>
</dbReference>
<dbReference type="InterPro" id="IPR006096">
    <property type="entry name" value="Glu/Leu/Phe/Val/Trp_DH_C"/>
</dbReference>
<dbReference type="InterPro" id="IPR033524">
    <property type="entry name" value="Glu/Leu/Phe/Val_DH_AS"/>
</dbReference>
<feature type="binding site" evidence="6">
    <location>
        <position position="168"/>
    </location>
    <ligand>
        <name>substrate</name>
    </ligand>
</feature>
<evidence type="ECO:0000256" key="1">
    <source>
        <dbReference type="ARBA" id="ARBA00006382"/>
    </source>
</evidence>
<sequence length="448" mass="49344">MREAKNYIASVMSDVKYRNPHEDEFLQAVEEVANSLALVFEKNKLYIDKNILARLCEPERQILFKVPWLDDRGEIQVNRGYRVQFNGAIGPYKGGLRFHPNVNLSTIKFLGFEQILKNSLTGLPLGGGKGGSDFNPTGRSDREILEFCRSFMSELYRYIGPNIDVPAGDIGVGMREIGYLFGQYHRLKASFENGAFSGKGLTYGGSLIRPEATGFGVVYFIEEMLKDMKESIRGKEAVISGFGNVAWGTCLKIAQLGGKVTTLSGPDGYIYDPAGVTGKKIDFLLKMRASGRDRVEDYAQEFGVEFVKGRKPWEVKGDLVIPCAIENDINLTQAKLITQNKSKLICEAANMPCTKEAIAHFIESNLPLGPAKAANAGGVAVSALEMTQNSIRLSWSAQEVDRNLQEIMRKIYHTSADTAREYGGTLIDGANIAGFVKVADAMIAQGIY</sequence>
<dbReference type="Pfam" id="PF02812">
    <property type="entry name" value="ELFV_dehydrog_N"/>
    <property type="match status" value="1"/>
</dbReference>
<feature type="binding site" evidence="6">
    <location>
        <position position="213"/>
    </location>
    <ligand>
        <name>NAD(+)</name>
        <dbReference type="ChEBI" id="CHEBI:57540"/>
    </ligand>
</feature>
<dbReference type="InterPro" id="IPR050724">
    <property type="entry name" value="Glu_Leu_Phe_Val_DH"/>
</dbReference>
<dbReference type="PANTHER" id="PTHR43571">
    <property type="entry name" value="NADP-SPECIFIC GLUTAMATE DEHYDROGENASE 1-RELATED"/>
    <property type="match status" value="1"/>
</dbReference>
<dbReference type="InterPro" id="IPR036291">
    <property type="entry name" value="NAD(P)-bd_dom_sf"/>
</dbReference>
<dbReference type="GO" id="GO:0000166">
    <property type="term" value="F:nucleotide binding"/>
    <property type="evidence" value="ECO:0007669"/>
    <property type="project" value="UniProtKB-KW"/>
</dbReference>
<evidence type="ECO:0000256" key="7">
    <source>
        <dbReference type="PIRSR" id="PIRSR000185-3"/>
    </source>
</evidence>
<gene>
    <name evidence="10" type="primary">gdh</name>
    <name evidence="10" type="ORF">PM10SUCC1_31150</name>
</gene>
<keyword evidence="3 4" id="KW-0560">Oxidoreductase</keyword>
<evidence type="ECO:0000256" key="2">
    <source>
        <dbReference type="ARBA" id="ARBA00011643"/>
    </source>
</evidence>
<dbReference type="InterPro" id="IPR046346">
    <property type="entry name" value="Aminoacid_DH-like_N_sf"/>
</dbReference>